<dbReference type="Pfam" id="PF02237">
    <property type="entry name" value="BPL_C"/>
    <property type="match status" value="1"/>
</dbReference>
<dbReference type="EMBL" id="CP079216">
    <property type="protein sequence ID" value="QXT63682.1"/>
    <property type="molecule type" value="Genomic_DNA"/>
</dbReference>
<evidence type="ECO:0000313" key="6">
    <source>
        <dbReference type="Proteomes" id="UP000824504"/>
    </source>
</evidence>
<reference evidence="5 6" key="1">
    <citation type="submission" date="2021-07" db="EMBL/GenBank/DDBJ databases">
        <title>complete genome sequencing of Tessaracoccus sp.J1M15.</title>
        <authorList>
            <person name="Bae J.-W."/>
            <person name="Kim D.-y."/>
        </authorList>
    </citation>
    <scope>NUCLEOTIDE SEQUENCE [LARGE SCALE GENOMIC DNA]</scope>
    <source>
        <strain evidence="5 6">J1M15</strain>
    </source>
</reference>
<dbReference type="NCBIfam" id="TIGR00121">
    <property type="entry name" value="birA_ligase"/>
    <property type="match status" value="1"/>
</dbReference>
<dbReference type="RefSeq" id="WP_219083609.1">
    <property type="nucleotide sequence ID" value="NZ_CP079216.1"/>
</dbReference>
<dbReference type="EC" id="6.3.4.15" evidence="3"/>
<feature type="domain" description="BPL/LPL catalytic" evidence="4">
    <location>
        <begin position="13"/>
        <end position="197"/>
    </location>
</feature>
<organism evidence="5 6">
    <name type="scientific">Tessaracoccus palaemonis</name>
    <dbReference type="NCBI Taxonomy" id="2829499"/>
    <lineage>
        <taxon>Bacteria</taxon>
        <taxon>Bacillati</taxon>
        <taxon>Actinomycetota</taxon>
        <taxon>Actinomycetes</taxon>
        <taxon>Propionibacteriales</taxon>
        <taxon>Propionibacteriaceae</taxon>
        <taxon>Tessaracoccus</taxon>
    </lineage>
</organism>
<keyword evidence="2" id="KW-0092">Biotin</keyword>
<accession>A0ABX8SJY3</accession>
<dbReference type="InterPro" id="IPR003142">
    <property type="entry name" value="BPL_C"/>
</dbReference>
<keyword evidence="6" id="KW-1185">Reference proteome</keyword>
<evidence type="ECO:0000256" key="2">
    <source>
        <dbReference type="ARBA" id="ARBA00023267"/>
    </source>
</evidence>
<evidence type="ECO:0000313" key="5">
    <source>
        <dbReference type="EMBL" id="QXT63682.1"/>
    </source>
</evidence>
<dbReference type="InterPro" id="IPR004143">
    <property type="entry name" value="BPL_LPL_catalytic"/>
</dbReference>
<dbReference type="PANTHER" id="PTHR12835:SF5">
    <property type="entry name" value="BIOTIN--PROTEIN LIGASE"/>
    <property type="match status" value="1"/>
</dbReference>
<protein>
    <recommendedName>
        <fullName evidence="3">biotin--[biotin carboxyl-carrier protein] ligase</fullName>
        <ecNumber evidence="3">6.3.4.15</ecNumber>
    </recommendedName>
</protein>
<dbReference type="PROSITE" id="PS51733">
    <property type="entry name" value="BPL_LPL_CATALYTIC"/>
    <property type="match status" value="1"/>
</dbReference>
<dbReference type="InterPro" id="IPR004408">
    <property type="entry name" value="Biotin_CoA_COase_ligase"/>
</dbReference>
<evidence type="ECO:0000259" key="4">
    <source>
        <dbReference type="PROSITE" id="PS51733"/>
    </source>
</evidence>
<gene>
    <name evidence="5" type="ORF">KDB89_04175</name>
</gene>
<evidence type="ECO:0000256" key="3">
    <source>
        <dbReference type="ARBA" id="ARBA00024227"/>
    </source>
</evidence>
<keyword evidence="1 5" id="KW-0436">Ligase</keyword>
<proteinExistence type="predicted"/>
<dbReference type="Pfam" id="PF03099">
    <property type="entry name" value="BPL_LplA_LipB"/>
    <property type="match status" value="1"/>
</dbReference>
<dbReference type="GO" id="GO:0004077">
    <property type="term" value="F:biotin--[biotin carboxyl-carrier protein] ligase activity"/>
    <property type="evidence" value="ECO:0007669"/>
    <property type="project" value="UniProtKB-EC"/>
</dbReference>
<name>A0ABX8SJY3_9ACTN</name>
<dbReference type="CDD" id="cd16442">
    <property type="entry name" value="BPL"/>
    <property type="match status" value="1"/>
</dbReference>
<evidence type="ECO:0000256" key="1">
    <source>
        <dbReference type="ARBA" id="ARBA00022598"/>
    </source>
</evidence>
<dbReference type="Proteomes" id="UP000824504">
    <property type="component" value="Chromosome"/>
</dbReference>
<dbReference type="PANTHER" id="PTHR12835">
    <property type="entry name" value="BIOTIN PROTEIN LIGASE"/>
    <property type="match status" value="1"/>
</dbReference>
<sequence length="263" mass="27867">MTDLLPDAARISSLLDPSGVFDEVRVVATTGSTNHDVAALARDGVGEGLVLVSGEQTAGRGRLDRSWVSPPGASISMSLLLRPLPPFPQWGWLSLLAGMAVASAVEDLAPDPTDVTLKWPNDVLLRGDKLCGILSERIEHADGARAVVGIGINVSLTRDQLPVPAATSLALAGLPTDQSVIVAGVLGHFSRYYRLWSRSGSLREEYQARCASIGAELTIVVDEHRRVHGIGRGVDAYGRLEVATARGVETFAVGDVVHARLKP</sequence>